<dbReference type="InterPro" id="IPR002123">
    <property type="entry name" value="Plipid/glycerol_acylTrfase"/>
</dbReference>
<reference evidence="6 7" key="1">
    <citation type="submission" date="2009-06" db="EMBL/GenBank/DDBJ databases">
        <title>Complete sequence of Desulfovibrio salexigens DSM 2638.</title>
        <authorList>
            <consortium name="US DOE Joint Genome Institute"/>
            <person name="Lucas S."/>
            <person name="Copeland A."/>
            <person name="Lapidus A."/>
            <person name="Glavina del Rio T."/>
            <person name="Tice H."/>
            <person name="Bruce D."/>
            <person name="Goodwin L."/>
            <person name="Pitluck S."/>
            <person name="Munk A.C."/>
            <person name="Brettin T."/>
            <person name="Detter J.C."/>
            <person name="Han C."/>
            <person name="Tapia R."/>
            <person name="Larimer F."/>
            <person name="Land M."/>
            <person name="Hauser L."/>
            <person name="Kyrpides N."/>
            <person name="Anderson I."/>
            <person name="Wall J.D."/>
            <person name="Arkin A.P."/>
            <person name="Dehal P."/>
            <person name="Chivian D."/>
            <person name="Giles B."/>
            <person name="Hazen T.C."/>
        </authorList>
    </citation>
    <scope>NUCLEOTIDE SEQUENCE [LARGE SCALE GENOMIC DNA]</scope>
    <source>
        <strain evidence="7">ATCC 14822 / DSM 2638 / NCIMB 8403 / VKM B-1763</strain>
    </source>
</reference>
<keyword evidence="4" id="KW-0812">Transmembrane</keyword>
<dbReference type="AlphaFoldDB" id="C6BXP5"/>
<dbReference type="RefSeq" id="WP_015850422.1">
    <property type="nucleotide sequence ID" value="NC_012881.1"/>
</dbReference>
<proteinExistence type="predicted"/>
<comment type="pathway">
    <text evidence="1">Lipid metabolism.</text>
</comment>
<keyword evidence="3 6" id="KW-0012">Acyltransferase</keyword>
<dbReference type="EMBL" id="CP001649">
    <property type="protein sequence ID" value="ACS78603.1"/>
    <property type="molecule type" value="Genomic_DNA"/>
</dbReference>
<evidence type="ECO:0000313" key="6">
    <source>
        <dbReference type="EMBL" id="ACS78603.1"/>
    </source>
</evidence>
<dbReference type="Proteomes" id="UP000002601">
    <property type="component" value="Chromosome"/>
</dbReference>
<gene>
    <name evidence="6" type="ordered locus">Desal_0536</name>
</gene>
<feature type="transmembrane region" description="Helical" evidence="4">
    <location>
        <begin position="12"/>
        <end position="36"/>
    </location>
</feature>
<feature type="domain" description="Phospholipid/glycerol acyltransferase" evidence="5">
    <location>
        <begin position="81"/>
        <end position="192"/>
    </location>
</feature>
<dbReference type="Pfam" id="PF01553">
    <property type="entry name" value="Acyltransferase"/>
    <property type="match status" value="1"/>
</dbReference>
<dbReference type="KEGG" id="dsa:Desal_0536"/>
<name>C6BXP5_MARSD</name>
<keyword evidence="4" id="KW-1133">Transmembrane helix</keyword>
<organism evidence="6 7">
    <name type="scientific">Maridesulfovibrio salexigens (strain ATCC 14822 / DSM 2638 / NCIMB 8403 / VKM B-1763)</name>
    <name type="common">Desulfovibrio salexigens</name>
    <dbReference type="NCBI Taxonomy" id="526222"/>
    <lineage>
        <taxon>Bacteria</taxon>
        <taxon>Pseudomonadati</taxon>
        <taxon>Thermodesulfobacteriota</taxon>
        <taxon>Desulfovibrionia</taxon>
        <taxon>Desulfovibrionales</taxon>
        <taxon>Desulfovibrionaceae</taxon>
        <taxon>Maridesulfovibrio</taxon>
    </lineage>
</organism>
<evidence type="ECO:0000256" key="4">
    <source>
        <dbReference type="SAM" id="Phobius"/>
    </source>
</evidence>
<dbReference type="SMART" id="SM00563">
    <property type="entry name" value="PlsC"/>
    <property type="match status" value="1"/>
</dbReference>
<dbReference type="SUPFAM" id="SSF69593">
    <property type="entry name" value="Glycerol-3-phosphate (1)-acyltransferase"/>
    <property type="match status" value="1"/>
</dbReference>
<sequence length="250" mass="29334">MPRLLKLIWINTGIYLSIILWTLTGVILSPLCYLFFTRILKWEKPETLRKMIWYYGWTSSKLISLFIDIKWPEQRKLPEPCIIIANHESFFDPYLVSLQPQRNICMAVRNWPFKIPFYGFYMKLAGYINVEKDDLDTIIEQAEKAVEQKSSLMFFPEGTRSKDGNLNRFHSGPFHIAMQTGLPIVPLCITGTYNMLPRGHMLICPAKVRTRILPPIYPEQFKNMQNPHIELRRVVKTTMVDYIKGMNQEA</sequence>
<dbReference type="OrthoDB" id="9809618at2"/>
<evidence type="ECO:0000256" key="3">
    <source>
        <dbReference type="ARBA" id="ARBA00023315"/>
    </source>
</evidence>
<dbReference type="STRING" id="526222.Desal_0536"/>
<evidence type="ECO:0000256" key="2">
    <source>
        <dbReference type="ARBA" id="ARBA00022679"/>
    </source>
</evidence>
<keyword evidence="2 6" id="KW-0808">Transferase</keyword>
<keyword evidence="7" id="KW-1185">Reference proteome</keyword>
<dbReference type="GO" id="GO:0006654">
    <property type="term" value="P:phosphatidic acid biosynthetic process"/>
    <property type="evidence" value="ECO:0007669"/>
    <property type="project" value="TreeGrafter"/>
</dbReference>
<dbReference type="PANTHER" id="PTHR10434">
    <property type="entry name" value="1-ACYL-SN-GLYCEROL-3-PHOSPHATE ACYLTRANSFERASE"/>
    <property type="match status" value="1"/>
</dbReference>
<evidence type="ECO:0000256" key="1">
    <source>
        <dbReference type="ARBA" id="ARBA00005189"/>
    </source>
</evidence>
<accession>C6BXP5</accession>
<dbReference type="eggNOG" id="COG0204">
    <property type="taxonomic scope" value="Bacteria"/>
</dbReference>
<dbReference type="HOGENOM" id="CLU_027938_6_2_7"/>
<protein>
    <submittedName>
        <fullName evidence="6">Phospholipid/glycerol acyltransferase</fullName>
    </submittedName>
</protein>
<dbReference type="CDD" id="cd07989">
    <property type="entry name" value="LPLAT_AGPAT-like"/>
    <property type="match status" value="1"/>
</dbReference>
<dbReference type="PANTHER" id="PTHR10434:SF66">
    <property type="entry name" value="PHOSPHOLIPID_GLYCEROL ACYLTRANSFERASE DOMAIN-CONTAINING PROTEIN"/>
    <property type="match status" value="1"/>
</dbReference>
<keyword evidence="4" id="KW-0472">Membrane</keyword>
<evidence type="ECO:0000313" key="7">
    <source>
        <dbReference type="Proteomes" id="UP000002601"/>
    </source>
</evidence>
<dbReference type="GO" id="GO:0003841">
    <property type="term" value="F:1-acylglycerol-3-phosphate O-acyltransferase activity"/>
    <property type="evidence" value="ECO:0007669"/>
    <property type="project" value="TreeGrafter"/>
</dbReference>
<evidence type="ECO:0000259" key="5">
    <source>
        <dbReference type="SMART" id="SM00563"/>
    </source>
</evidence>